<keyword evidence="4" id="KW-0479">Metal-binding</keyword>
<keyword evidence="3 4" id="KW-0067">ATP-binding</keyword>
<evidence type="ECO:0000256" key="3">
    <source>
        <dbReference type="ARBA" id="ARBA00022840"/>
    </source>
</evidence>
<gene>
    <name evidence="6" type="ORF">Q5Y72_03835</name>
</gene>
<dbReference type="NCBIfam" id="TIGR02727">
    <property type="entry name" value="MTHFS_bact"/>
    <property type="match status" value="1"/>
</dbReference>
<dbReference type="PANTHER" id="PTHR23407:SF1">
    <property type="entry name" value="5-FORMYLTETRAHYDROFOLATE CYCLO-LIGASE"/>
    <property type="match status" value="1"/>
</dbReference>
<dbReference type="InterPro" id="IPR024185">
    <property type="entry name" value="FTHF_cligase-like_sf"/>
</dbReference>
<proteinExistence type="inferred from homology"/>
<dbReference type="Proteomes" id="UP001224997">
    <property type="component" value="Unassembled WGS sequence"/>
</dbReference>
<dbReference type="RefSeq" id="WP_123130141.1">
    <property type="nucleotide sequence ID" value="NZ_JAVAMQ010000003.1"/>
</dbReference>
<evidence type="ECO:0000313" key="6">
    <source>
        <dbReference type="EMBL" id="MDP5306226.1"/>
    </source>
</evidence>
<dbReference type="InterPro" id="IPR037171">
    <property type="entry name" value="NagB/RpiA_transferase-like"/>
</dbReference>
<keyword evidence="7" id="KW-1185">Reference proteome</keyword>
<evidence type="ECO:0000256" key="1">
    <source>
        <dbReference type="ARBA" id="ARBA00010638"/>
    </source>
</evidence>
<protein>
    <recommendedName>
        <fullName evidence="4">5-formyltetrahydrofolate cyclo-ligase</fullName>
        <ecNumber evidence="4">6.3.3.2</ecNumber>
    </recommendedName>
</protein>
<feature type="region of interest" description="Disordered" evidence="5">
    <location>
        <begin position="217"/>
        <end position="237"/>
    </location>
</feature>
<comment type="caution">
    <text evidence="6">The sequence shown here is derived from an EMBL/GenBank/DDBJ whole genome shotgun (WGS) entry which is preliminary data.</text>
</comment>
<dbReference type="Pfam" id="PF01812">
    <property type="entry name" value="5-FTHF_cyc-lig"/>
    <property type="match status" value="1"/>
</dbReference>
<reference evidence="6 7" key="1">
    <citation type="submission" date="2023-08" db="EMBL/GenBank/DDBJ databases">
        <authorList>
            <person name="Park J.-S."/>
        </authorList>
    </citation>
    <scope>NUCLEOTIDE SEQUENCE [LARGE SCALE GENOMIC DNA]</scope>
    <source>
        <strain evidence="6 7">2205BS29-5</strain>
    </source>
</reference>
<name>A0ABT9JAU2_9RHOB</name>
<comment type="cofactor">
    <cofactor evidence="4">
        <name>Mg(2+)</name>
        <dbReference type="ChEBI" id="CHEBI:18420"/>
    </cofactor>
</comment>
<dbReference type="InterPro" id="IPR002698">
    <property type="entry name" value="FTHF_cligase"/>
</dbReference>
<sequence>MAGEIAPDYFDPLGVDPEQARDVARWRRAERLRLRAERQALSVDARVAVGAALSGHLRDLLADRFGDMRDRVFSAYWPIKGEPDLRPLMADLHGTGVQVALPLVEVKQAPLVFRRWTPETRMVRGDWNIPVPPPESEVVTPDVALAPLVGWDRAGYRLGYGGGYFDRTLAHLAPRPFVIGIGLQAAELATIYPQPHDVPLDAIITEEGVQVMRLAERTEQHDPAEHTSGATERPQWR</sequence>
<evidence type="ECO:0000256" key="2">
    <source>
        <dbReference type="ARBA" id="ARBA00022741"/>
    </source>
</evidence>
<evidence type="ECO:0000313" key="7">
    <source>
        <dbReference type="Proteomes" id="UP001224997"/>
    </source>
</evidence>
<dbReference type="GO" id="GO:0030272">
    <property type="term" value="F:5-formyltetrahydrofolate cyclo-ligase activity"/>
    <property type="evidence" value="ECO:0007669"/>
    <property type="project" value="UniProtKB-EC"/>
</dbReference>
<keyword evidence="4" id="KW-0460">Magnesium</keyword>
<dbReference type="SUPFAM" id="SSF100950">
    <property type="entry name" value="NagB/RpiA/CoA transferase-like"/>
    <property type="match status" value="1"/>
</dbReference>
<keyword evidence="2 4" id="KW-0547">Nucleotide-binding</keyword>
<accession>A0ABT9JAU2</accession>
<evidence type="ECO:0000256" key="4">
    <source>
        <dbReference type="RuleBase" id="RU361279"/>
    </source>
</evidence>
<dbReference type="Gene3D" id="3.40.50.10420">
    <property type="entry name" value="NagB/RpiA/CoA transferase-like"/>
    <property type="match status" value="1"/>
</dbReference>
<keyword evidence="6" id="KW-0436">Ligase</keyword>
<comment type="catalytic activity">
    <reaction evidence="4">
        <text>(6S)-5-formyl-5,6,7,8-tetrahydrofolate + ATP = (6R)-5,10-methenyltetrahydrofolate + ADP + phosphate</text>
        <dbReference type="Rhea" id="RHEA:10488"/>
        <dbReference type="ChEBI" id="CHEBI:30616"/>
        <dbReference type="ChEBI" id="CHEBI:43474"/>
        <dbReference type="ChEBI" id="CHEBI:57455"/>
        <dbReference type="ChEBI" id="CHEBI:57457"/>
        <dbReference type="ChEBI" id="CHEBI:456216"/>
        <dbReference type="EC" id="6.3.3.2"/>
    </reaction>
</comment>
<evidence type="ECO:0000256" key="5">
    <source>
        <dbReference type="SAM" id="MobiDB-lite"/>
    </source>
</evidence>
<dbReference type="EC" id="6.3.3.2" evidence="4"/>
<organism evidence="6 7">
    <name type="scientific">Paracoccus spongiarum</name>
    <dbReference type="NCBI Taxonomy" id="3064387"/>
    <lineage>
        <taxon>Bacteria</taxon>
        <taxon>Pseudomonadati</taxon>
        <taxon>Pseudomonadota</taxon>
        <taxon>Alphaproteobacteria</taxon>
        <taxon>Rhodobacterales</taxon>
        <taxon>Paracoccaceae</taxon>
        <taxon>Paracoccus</taxon>
    </lineage>
</organism>
<comment type="similarity">
    <text evidence="1 4">Belongs to the 5-formyltetrahydrofolate cyclo-ligase family.</text>
</comment>
<dbReference type="EMBL" id="JAVAMQ010000003">
    <property type="protein sequence ID" value="MDP5306226.1"/>
    <property type="molecule type" value="Genomic_DNA"/>
</dbReference>
<dbReference type="PANTHER" id="PTHR23407">
    <property type="entry name" value="ATPASE INHIBITOR/5-FORMYLTETRAHYDROFOLATE CYCLO-LIGASE"/>
    <property type="match status" value="1"/>
</dbReference>